<evidence type="ECO:0000256" key="1">
    <source>
        <dbReference type="SAM" id="MobiDB-lite"/>
    </source>
</evidence>
<evidence type="ECO:0000313" key="2">
    <source>
        <dbReference type="EMBL" id="KAK4092259.1"/>
    </source>
</evidence>
<evidence type="ECO:0000313" key="3">
    <source>
        <dbReference type="Proteomes" id="UP001287286"/>
    </source>
</evidence>
<feature type="region of interest" description="Disordered" evidence="1">
    <location>
        <begin position="83"/>
        <end position="105"/>
    </location>
</feature>
<feature type="compositionally biased region" description="Pro residues" evidence="1">
    <location>
        <begin position="145"/>
        <end position="171"/>
    </location>
</feature>
<dbReference type="EMBL" id="JAWRVI010000009">
    <property type="protein sequence ID" value="KAK4092259.1"/>
    <property type="molecule type" value="Genomic_DNA"/>
</dbReference>
<feature type="region of interest" description="Disordered" evidence="1">
    <location>
        <begin position="1"/>
        <end position="25"/>
    </location>
</feature>
<feature type="region of interest" description="Disordered" evidence="1">
    <location>
        <begin position="138"/>
        <end position="200"/>
    </location>
</feature>
<keyword evidence="3" id="KW-1185">Reference proteome</keyword>
<protein>
    <submittedName>
        <fullName evidence="2">Uncharacterized protein</fullName>
    </submittedName>
</protein>
<accession>A0ABR0C7W9</accession>
<comment type="caution">
    <text evidence="2">The sequence shown here is derived from an EMBL/GenBank/DDBJ whole genome shotgun (WGS) entry which is preliminary data.</text>
</comment>
<gene>
    <name evidence="2" type="ORF">Purlil1_3512</name>
</gene>
<sequence>MSLAPPPPEAGQRRPVARGGGGGAVAEPQPLPSLEGIVGLFSALAGPSVVRLKGRGVCYWVQSGSRLRCRVVVSSGGPQVYIGSARPTCSSSSRPSESSHRQSSRARILYKEARIPLTPFVFVRSNINSLRLDSTLLTQTSPTSSPSPPSPSCVPSPSPSSSPALPSPGSSPRPSAASPLASPPPRPRLHNPPVATPVGLDRRAIDRNCLSSIVSELSPPTTGVDSKLLSWATRQATLGAAPPRCTITAPASLSSAYSSYLDILKTYFSTLESKAKGINTKCGADVVSLTFSQGCSTSLTVLYTDATATKTSSYANVEIPKKTIYLGEGSGSGSGNGGGSGGSKDSSAAVVSGPIMGSATAFAAVLAVALAL</sequence>
<organism evidence="2 3">
    <name type="scientific">Purpureocillium lilacinum</name>
    <name type="common">Paecilomyces lilacinus</name>
    <dbReference type="NCBI Taxonomy" id="33203"/>
    <lineage>
        <taxon>Eukaryota</taxon>
        <taxon>Fungi</taxon>
        <taxon>Dikarya</taxon>
        <taxon>Ascomycota</taxon>
        <taxon>Pezizomycotina</taxon>
        <taxon>Sordariomycetes</taxon>
        <taxon>Hypocreomycetidae</taxon>
        <taxon>Hypocreales</taxon>
        <taxon>Ophiocordycipitaceae</taxon>
        <taxon>Purpureocillium</taxon>
    </lineage>
</organism>
<name>A0ABR0C7W9_PURLI</name>
<proteinExistence type="predicted"/>
<reference evidence="2 3" key="1">
    <citation type="journal article" date="2024" name="Microbiol. Resour. Announc.">
        <title>Genome annotations for the ascomycete fungi Trichoderma harzianum, Trichoderma aggressivum, and Purpureocillium lilacinum.</title>
        <authorList>
            <person name="Beijen E.P.W."/>
            <person name="Ohm R.A."/>
        </authorList>
    </citation>
    <scope>NUCLEOTIDE SEQUENCE [LARGE SCALE GENOMIC DNA]</scope>
    <source>
        <strain evidence="2 3">CBS 150709</strain>
    </source>
</reference>
<dbReference type="Proteomes" id="UP001287286">
    <property type="component" value="Unassembled WGS sequence"/>
</dbReference>
<feature type="compositionally biased region" description="Low complexity" evidence="1">
    <location>
        <begin position="84"/>
        <end position="96"/>
    </location>
</feature>